<name>A0A4R2CKT2_SHIGR</name>
<keyword evidence="2" id="KW-1185">Reference proteome</keyword>
<sequence>MAEKKIGSQTYRVEKMPATDATRNLIRLTKLVGPGISKLSAVMSKSEDVRDAAALTAIVDILMGSDADDLTNFLVEIAEKAEVKDGNAYMGVIYDIHPADLVEAFQLVAFVLQVNYRDFFAGKLAGLMSAVKPAA</sequence>
<reference evidence="1 2" key="1">
    <citation type="submission" date="2019-03" db="EMBL/GenBank/DDBJ databases">
        <title>Genomic Encyclopedia of Type Strains, Phase IV (KMG-IV): sequencing the most valuable type-strain genomes for metagenomic binning, comparative biology and taxonomic classification.</title>
        <authorList>
            <person name="Goeker M."/>
        </authorList>
    </citation>
    <scope>NUCLEOTIDE SEQUENCE [LARGE SCALE GENOMIC DNA]</scope>
    <source>
        <strain evidence="1 2">DSM 18401</strain>
    </source>
</reference>
<comment type="caution">
    <text evidence="1">The sequence shown here is derived from an EMBL/GenBank/DDBJ whole genome shotgun (WGS) entry which is preliminary data.</text>
</comment>
<evidence type="ECO:0000313" key="1">
    <source>
        <dbReference type="EMBL" id="TCN41426.1"/>
    </source>
</evidence>
<evidence type="ECO:0008006" key="3">
    <source>
        <dbReference type="Google" id="ProtNLM"/>
    </source>
</evidence>
<organism evidence="1 2">
    <name type="scientific">Shinella granuli</name>
    <dbReference type="NCBI Taxonomy" id="323621"/>
    <lineage>
        <taxon>Bacteria</taxon>
        <taxon>Pseudomonadati</taxon>
        <taxon>Pseudomonadota</taxon>
        <taxon>Alphaproteobacteria</taxon>
        <taxon>Hyphomicrobiales</taxon>
        <taxon>Rhizobiaceae</taxon>
        <taxon>Shinella</taxon>
    </lineage>
</organism>
<proteinExistence type="predicted"/>
<gene>
    <name evidence="1" type="ORF">EV665_11311</name>
</gene>
<accession>A0A4R2CKT2</accession>
<dbReference type="EMBL" id="SLVX01000013">
    <property type="protein sequence ID" value="TCN41426.1"/>
    <property type="molecule type" value="Genomic_DNA"/>
</dbReference>
<dbReference type="RefSeq" id="WP_133035323.1">
    <property type="nucleotide sequence ID" value="NZ_BAABEI010000012.1"/>
</dbReference>
<evidence type="ECO:0000313" key="2">
    <source>
        <dbReference type="Proteomes" id="UP000295351"/>
    </source>
</evidence>
<dbReference type="InterPro" id="IPR049156">
    <property type="entry name" value="Phage_chap_TAC_15-like"/>
</dbReference>
<dbReference type="Proteomes" id="UP000295351">
    <property type="component" value="Unassembled WGS sequence"/>
</dbReference>
<dbReference type="AlphaFoldDB" id="A0A4R2CKT2"/>
<dbReference type="Pfam" id="PF21822">
    <property type="entry name" value="Phage_TAC_15"/>
    <property type="match status" value="1"/>
</dbReference>
<protein>
    <recommendedName>
        <fullName evidence="3">Tail assembly chaperone</fullName>
    </recommendedName>
</protein>